<comment type="similarity">
    <text evidence="1">Belongs to the universal ribosomal protein uL24 family.</text>
</comment>
<feature type="domain" description="KOW" evidence="3">
    <location>
        <begin position="114"/>
        <end position="141"/>
    </location>
</feature>
<gene>
    <name evidence="4" type="ORF">B0H63DRAFT_470611</name>
</gene>
<feature type="region of interest" description="Disordered" evidence="2">
    <location>
        <begin position="376"/>
        <end position="395"/>
    </location>
</feature>
<dbReference type="InterPro" id="IPR005824">
    <property type="entry name" value="KOW"/>
</dbReference>
<evidence type="ECO:0000256" key="1">
    <source>
        <dbReference type="ARBA" id="ARBA00010618"/>
    </source>
</evidence>
<sequence length="395" mass="45016">MDKLLRRVRMAEGQVARKAKRAAFIKHSQDKHARRRESIGLFQAAGHQLGAAIKARHENYEMGPLAPRRDVSRLDKNGNYWGSISPEQTLLQTTLTDEQKEARAAWCGGSKYLCLAKGDRVVVVEGPFKGKIAAIEEIKRDIMAVTLTNELQVNTKIPDFMVVPGQNPVELMASVIPISAVRLVHPLRDPTTKKIRDVIIKELKPDRIYHDRPTRKKTWYRVIPGLNTRIPWPRAEPKVYKDYPGDTLRIAVEERTFVPTLLRPPMPETVIDELRNRYSIFRTRHTSEYIAQKEAEEAEKIARKKSINTMLSPVQELNRQQREIRRARGQPELTEEMLEKIGQVILKNKLAREGGTSSMTRTDAEVSHIEAAVEQLTLDPTAQGTKAPEEQPRPL</sequence>
<dbReference type="GO" id="GO:0005840">
    <property type="term" value="C:ribosome"/>
    <property type="evidence" value="ECO:0007669"/>
    <property type="project" value="InterPro"/>
</dbReference>
<dbReference type="PROSITE" id="PS01108">
    <property type="entry name" value="RIBOSOMAL_L24"/>
    <property type="match status" value="1"/>
</dbReference>
<organism evidence="4 5">
    <name type="scientific">Podospora didyma</name>
    <dbReference type="NCBI Taxonomy" id="330526"/>
    <lineage>
        <taxon>Eukaryota</taxon>
        <taxon>Fungi</taxon>
        <taxon>Dikarya</taxon>
        <taxon>Ascomycota</taxon>
        <taxon>Pezizomycotina</taxon>
        <taxon>Sordariomycetes</taxon>
        <taxon>Sordariomycetidae</taxon>
        <taxon>Sordariales</taxon>
        <taxon>Podosporaceae</taxon>
        <taxon>Podospora</taxon>
    </lineage>
</organism>
<dbReference type="AlphaFoldDB" id="A0AAE0U1Q9"/>
<evidence type="ECO:0000313" key="5">
    <source>
        <dbReference type="Proteomes" id="UP001285441"/>
    </source>
</evidence>
<dbReference type="SUPFAM" id="SSF50104">
    <property type="entry name" value="Translation proteins SH3-like domain"/>
    <property type="match status" value="1"/>
</dbReference>
<reference evidence="4" key="2">
    <citation type="submission" date="2023-06" db="EMBL/GenBank/DDBJ databases">
        <authorList>
            <consortium name="Lawrence Berkeley National Laboratory"/>
            <person name="Haridas S."/>
            <person name="Hensen N."/>
            <person name="Bonometti L."/>
            <person name="Westerberg I."/>
            <person name="Brannstrom I.O."/>
            <person name="Guillou S."/>
            <person name="Cros-Aarteil S."/>
            <person name="Calhoun S."/>
            <person name="Kuo A."/>
            <person name="Mondo S."/>
            <person name="Pangilinan J."/>
            <person name="Riley R."/>
            <person name="LaButti K."/>
            <person name="Andreopoulos B."/>
            <person name="Lipzen A."/>
            <person name="Chen C."/>
            <person name="Yanf M."/>
            <person name="Daum C."/>
            <person name="Ng V."/>
            <person name="Clum A."/>
            <person name="Steindorff A."/>
            <person name="Ohm R."/>
            <person name="Martin F."/>
            <person name="Silar P."/>
            <person name="Natvig D."/>
            <person name="Lalanne C."/>
            <person name="Gautier V."/>
            <person name="Ament-velasquez S.L."/>
            <person name="Kruys A."/>
            <person name="Hutchinson M.I."/>
            <person name="Powell A.J."/>
            <person name="Barry K."/>
            <person name="Miller A.N."/>
            <person name="Grigoriev I.V."/>
            <person name="Debuchy R."/>
            <person name="Gladieux P."/>
            <person name="Thoren M.H."/>
            <person name="Johannesson H."/>
        </authorList>
    </citation>
    <scope>NUCLEOTIDE SEQUENCE</scope>
    <source>
        <strain evidence="4">CBS 232.78</strain>
    </source>
</reference>
<dbReference type="Gene3D" id="2.30.30.30">
    <property type="match status" value="1"/>
</dbReference>
<comment type="caution">
    <text evidence="4">The sequence shown here is derived from an EMBL/GenBank/DDBJ whole genome shotgun (WGS) entry which is preliminary data.</text>
</comment>
<dbReference type="InterPro" id="IPR005825">
    <property type="entry name" value="Ribosomal_uL24_CS"/>
</dbReference>
<keyword evidence="5" id="KW-1185">Reference proteome</keyword>
<name>A0AAE0U1Q9_9PEZI</name>
<dbReference type="PANTHER" id="PTHR12903">
    <property type="entry name" value="MITOCHONDRIAL RIBOSOMAL PROTEIN L24"/>
    <property type="match status" value="1"/>
</dbReference>
<evidence type="ECO:0000259" key="3">
    <source>
        <dbReference type="SMART" id="SM00739"/>
    </source>
</evidence>
<dbReference type="InterPro" id="IPR014722">
    <property type="entry name" value="Rib_uL2_dom2"/>
</dbReference>
<dbReference type="GO" id="GO:0006412">
    <property type="term" value="P:translation"/>
    <property type="evidence" value="ECO:0007669"/>
    <property type="project" value="InterPro"/>
</dbReference>
<evidence type="ECO:0000256" key="2">
    <source>
        <dbReference type="SAM" id="MobiDB-lite"/>
    </source>
</evidence>
<accession>A0AAE0U1Q9</accession>
<dbReference type="Proteomes" id="UP001285441">
    <property type="component" value="Unassembled WGS sequence"/>
</dbReference>
<proteinExistence type="inferred from homology"/>
<protein>
    <recommendedName>
        <fullName evidence="3">KOW domain-containing protein</fullName>
    </recommendedName>
</protein>
<dbReference type="SMART" id="SM00739">
    <property type="entry name" value="KOW"/>
    <property type="match status" value="1"/>
</dbReference>
<dbReference type="InterPro" id="IPR003256">
    <property type="entry name" value="Ribosomal_uL24"/>
</dbReference>
<dbReference type="GO" id="GO:0003735">
    <property type="term" value="F:structural constituent of ribosome"/>
    <property type="evidence" value="ECO:0007669"/>
    <property type="project" value="InterPro"/>
</dbReference>
<dbReference type="EMBL" id="JAULSW010000003">
    <property type="protein sequence ID" value="KAK3387651.1"/>
    <property type="molecule type" value="Genomic_DNA"/>
</dbReference>
<dbReference type="Pfam" id="PF22682">
    <property type="entry name" value="Ribosomal_uL24m-like"/>
    <property type="match status" value="1"/>
</dbReference>
<dbReference type="InterPro" id="IPR008991">
    <property type="entry name" value="Translation_prot_SH3-like_sf"/>
</dbReference>
<evidence type="ECO:0000313" key="4">
    <source>
        <dbReference type="EMBL" id="KAK3387651.1"/>
    </source>
</evidence>
<reference evidence="4" key="1">
    <citation type="journal article" date="2023" name="Mol. Phylogenet. Evol.">
        <title>Genome-scale phylogeny and comparative genomics of the fungal order Sordariales.</title>
        <authorList>
            <person name="Hensen N."/>
            <person name="Bonometti L."/>
            <person name="Westerberg I."/>
            <person name="Brannstrom I.O."/>
            <person name="Guillou S."/>
            <person name="Cros-Aarteil S."/>
            <person name="Calhoun S."/>
            <person name="Haridas S."/>
            <person name="Kuo A."/>
            <person name="Mondo S."/>
            <person name="Pangilinan J."/>
            <person name="Riley R."/>
            <person name="LaButti K."/>
            <person name="Andreopoulos B."/>
            <person name="Lipzen A."/>
            <person name="Chen C."/>
            <person name="Yan M."/>
            <person name="Daum C."/>
            <person name="Ng V."/>
            <person name="Clum A."/>
            <person name="Steindorff A."/>
            <person name="Ohm R.A."/>
            <person name="Martin F."/>
            <person name="Silar P."/>
            <person name="Natvig D.O."/>
            <person name="Lalanne C."/>
            <person name="Gautier V."/>
            <person name="Ament-Velasquez S.L."/>
            <person name="Kruys A."/>
            <person name="Hutchinson M.I."/>
            <person name="Powell A.J."/>
            <person name="Barry K."/>
            <person name="Miller A.N."/>
            <person name="Grigoriev I.V."/>
            <person name="Debuchy R."/>
            <person name="Gladieux P."/>
            <person name="Hiltunen Thoren M."/>
            <person name="Johannesson H."/>
        </authorList>
    </citation>
    <scope>NUCLEOTIDE SEQUENCE</scope>
    <source>
        <strain evidence="4">CBS 232.78</strain>
    </source>
</reference>